<sequence length="897" mass="100946">MDRFPRYIKPLDSSTDFEVVGGKGRSLAAMLRAGLPIPAGFHVTISAYQRFVEHNDIARAILELATPVVVGARASFETPSTRVMKLFERGEIPSDIADEVANAYAALDRDKVAVRSSANAEDLPNLSFAGQQETYLNVYGHDDLLIAVKNCWASLWTTQALSYRHEMDVDQSAVAMAVIIQAMVPADVSGILFTANPATGQRDQAIVNCSYGLGEAVVGGQVTPDTFVLDKASLELKETVLGSKEQMIVSRSTQGTHVQQVPREQRDTSSLSENSLKDLVSLAKEVEQCFVGQPQDIEWAIYEGEIWLLQSRPITHLPEPPPKEVTWPMIPGAQLLKRQVAENMPDPLSPLFEDLYLRAIFDTQTWPDGWEWNGRLTKNWMKNFVVTTVNGYAYQPIYHDSGKDWERFMVEHRKKQAALPWHKNLKRAFSLQSFFIDDMKGGPLHRLYLVARTFRVFRKYPALVTWEKQQLPDYLARIKHWRERDHATITSQELLVGMKSLTRTEANYWHALRSVIGTAKQTDGGFHAFLEKNAPNEGLISGSFLSGFASKTLEAEKELRHIVERIRTNEALYELTIITPTARLLKTLKHHPEGRRVRDAIDKYLDRYGRQVFNLDFVEPTLAEAPSPFVERLKALVVDPGFNLATRQKDVARDRRSKWRHAMKFFRGTHRIEFLRHYWTARVNYPAREEALFYMGLAWSTLRPLALELGSRLCDIGDLNQPDDVFYLTSGELSAAIKAEADSSTSPELKDLSNKRRKLRRQRFRMNQPSAIPPLKNDKSAYATIRQNEDEKDGLRGFAVSPGRVTGIASVIMSPDDFDQMQPGSILVCPLTTPAWTQLFPHATGLVTDIGSILAHGSIVAREYGIPAVLGVGDATQRLAHGQRITVNGDKGVVTIE</sequence>
<dbReference type="SUPFAM" id="SSF52009">
    <property type="entry name" value="Phosphohistidine domain"/>
    <property type="match status" value="1"/>
</dbReference>
<evidence type="ECO:0000259" key="2">
    <source>
        <dbReference type="Pfam" id="PF00391"/>
    </source>
</evidence>
<dbReference type="InterPro" id="IPR002192">
    <property type="entry name" value="PPDK_AMP/ATP-bd"/>
</dbReference>
<name>A0A381Q6H5_9ZZZZ</name>
<evidence type="ECO:0000256" key="1">
    <source>
        <dbReference type="SAM" id="MobiDB-lite"/>
    </source>
</evidence>
<dbReference type="Pfam" id="PF00391">
    <property type="entry name" value="PEP-utilizers"/>
    <property type="match status" value="1"/>
</dbReference>
<feature type="domain" description="Pyruvate phosphate dikinase AMP/ATP-binding" evidence="3">
    <location>
        <begin position="18"/>
        <end position="322"/>
    </location>
</feature>
<evidence type="ECO:0000259" key="3">
    <source>
        <dbReference type="Pfam" id="PF01326"/>
    </source>
</evidence>
<dbReference type="EMBL" id="UINC01001227">
    <property type="protein sequence ID" value="SUZ74941.1"/>
    <property type="molecule type" value="Genomic_DNA"/>
</dbReference>
<organism evidence="4">
    <name type="scientific">marine metagenome</name>
    <dbReference type="NCBI Taxonomy" id="408172"/>
    <lineage>
        <taxon>unclassified sequences</taxon>
        <taxon>metagenomes</taxon>
        <taxon>ecological metagenomes</taxon>
    </lineage>
</organism>
<protein>
    <recommendedName>
        <fullName evidence="5">Pyruvate phosphate dikinase AMP/ATP-binding domain-containing protein</fullName>
    </recommendedName>
</protein>
<dbReference type="GO" id="GO:0005524">
    <property type="term" value="F:ATP binding"/>
    <property type="evidence" value="ECO:0007669"/>
    <property type="project" value="InterPro"/>
</dbReference>
<dbReference type="Gene3D" id="3.30.1490.20">
    <property type="entry name" value="ATP-grasp fold, A domain"/>
    <property type="match status" value="1"/>
</dbReference>
<reference evidence="4" key="1">
    <citation type="submission" date="2018-05" db="EMBL/GenBank/DDBJ databases">
        <authorList>
            <person name="Lanie J.A."/>
            <person name="Ng W.-L."/>
            <person name="Kazmierczak K.M."/>
            <person name="Andrzejewski T.M."/>
            <person name="Davidsen T.M."/>
            <person name="Wayne K.J."/>
            <person name="Tettelin H."/>
            <person name="Glass J.I."/>
            <person name="Rusch D."/>
            <person name="Podicherti R."/>
            <person name="Tsui H.-C.T."/>
            <person name="Winkler M.E."/>
        </authorList>
    </citation>
    <scope>NUCLEOTIDE SEQUENCE</scope>
</reference>
<dbReference type="Gene3D" id="3.30.470.20">
    <property type="entry name" value="ATP-grasp fold, B domain"/>
    <property type="match status" value="1"/>
</dbReference>
<dbReference type="PANTHER" id="PTHR43615:SF1">
    <property type="entry name" value="PPDK_N DOMAIN-CONTAINING PROTEIN"/>
    <property type="match status" value="1"/>
</dbReference>
<dbReference type="AlphaFoldDB" id="A0A381Q6H5"/>
<accession>A0A381Q6H5</accession>
<feature type="domain" description="PEP-utilising enzyme mobile" evidence="2">
    <location>
        <begin position="822"/>
        <end position="892"/>
    </location>
</feature>
<dbReference type="InterPro" id="IPR051549">
    <property type="entry name" value="PEP_Utilizing_Enz"/>
</dbReference>
<evidence type="ECO:0000313" key="4">
    <source>
        <dbReference type="EMBL" id="SUZ74941.1"/>
    </source>
</evidence>
<dbReference type="PANTHER" id="PTHR43615">
    <property type="entry name" value="PHOSPHOENOLPYRUVATE SYNTHASE-RELATED"/>
    <property type="match status" value="1"/>
</dbReference>
<evidence type="ECO:0008006" key="5">
    <source>
        <dbReference type="Google" id="ProtNLM"/>
    </source>
</evidence>
<dbReference type="InterPro" id="IPR036637">
    <property type="entry name" value="Phosphohistidine_dom_sf"/>
</dbReference>
<dbReference type="InterPro" id="IPR013815">
    <property type="entry name" value="ATP_grasp_subdomain_1"/>
</dbReference>
<dbReference type="SUPFAM" id="SSF56059">
    <property type="entry name" value="Glutathione synthetase ATP-binding domain-like"/>
    <property type="match status" value="1"/>
</dbReference>
<dbReference type="Pfam" id="PF01326">
    <property type="entry name" value="PPDK_N"/>
    <property type="match status" value="1"/>
</dbReference>
<gene>
    <name evidence="4" type="ORF">METZ01_LOCUS27795</name>
</gene>
<dbReference type="GO" id="GO:0016301">
    <property type="term" value="F:kinase activity"/>
    <property type="evidence" value="ECO:0007669"/>
    <property type="project" value="InterPro"/>
</dbReference>
<dbReference type="InterPro" id="IPR008279">
    <property type="entry name" value="PEP-util_enz_mobile_dom"/>
</dbReference>
<proteinExistence type="predicted"/>
<feature type="region of interest" description="Disordered" evidence="1">
    <location>
        <begin position="251"/>
        <end position="272"/>
    </location>
</feature>
<dbReference type="Gene3D" id="3.50.30.10">
    <property type="entry name" value="Phosphohistidine domain"/>
    <property type="match status" value="1"/>
</dbReference>